<protein>
    <recommendedName>
        <fullName evidence="3">F-box domain-containing protein</fullName>
    </recommendedName>
</protein>
<dbReference type="OrthoDB" id="5518639at2759"/>
<dbReference type="EMBL" id="JANBUH010000027">
    <property type="protein sequence ID" value="KAJ2756414.1"/>
    <property type="molecule type" value="Genomic_DNA"/>
</dbReference>
<evidence type="ECO:0000313" key="1">
    <source>
        <dbReference type="EMBL" id="KAJ2756414.1"/>
    </source>
</evidence>
<keyword evidence="2" id="KW-1185">Reference proteome</keyword>
<gene>
    <name evidence="1" type="ORF">GGI19_000895</name>
</gene>
<sequence>MPTESHFQRLPLHVAQLVVDHVLRGSSQLFGGPRPSLKPLLWVSRNFRTIVCSQVSEYFMIKLDRCQDKLEPEWRHTSPFYMQFDLPKHRFVKELNFWLDEQSVYSGKLLGMMLHESYDAGSFPMARSILFRVMPSPKSEEGTMVESIDAASTEAEANLNAFVQHVKLMAPNVKNIKVWGSDDRNHQPLMPSPQFQIMAARLFMLTGRIGFASTSEELRIDLPLNEIHNVVHINHDSPECNWQLFSLVRQCAPTLESLALTTRNFDDRLSSLIRSDDESSSEPVFDDAVPFPSLRHLHINKYYTFGDDVLFRGNAATLQSLQLVLNPFAVDLLRKHKVFTSTSHPNLQIVKIMRITGLIERSFQAAADNYMKFVLMIGPKATVREIGSRKTADDFRGVQSDTHLLCPALPLLAECPWIKVLLLSDIRLELWDALNLVKSLPLLTDLHTDGITLNVMPDGITADELPTYVVTTYGSASERLRCWHIINFRSGGYDVLASCVLLLALACPNFDYISHPFSLRKQILEPMVNISNTAQFEQHKPRLERLFSKWQY</sequence>
<proteinExistence type="predicted"/>
<comment type="caution">
    <text evidence="1">The sequence shown here is derived from an EMBL/GenBank/DDBJ whole genome shotgun (WGS) entry which is preliminary data.</text>
</comment>
<dbReference type="Proteomes" id="UP001140011">
    <property type="component" value="Unassembled WGS sequence"/>
</dbReference>
<evidence type="ECO:0000313" key="2">
    <source>
        <dbReference type="Proteomes" id="UP001140011"/>
    </source>
</evidence>
<organism evidence="1 2">
    <name type="scientific">Coemansia pectinata</name>
    <dbReference type="NCBI Taxonomy" id="1052879"/>
    <lineage>
        <taxon>Eukaryota</taxon>
        <taxon>Fungi</taxon>
        <taxon>Fungi incertae sedis</taxon>
        <taxon>Zoopagomycota</taxon>
        <taxon>Kickxellomycotina</taxon>
        <taxon>Kickxellomycetes</taxon>
        <taxon>Kickxellales</taxon>
        <taxon>Kickxellaceae</taxon>
        <taxon>Coemansia</taxon>
    </lineage>
</organism>
<name>A0A9W8H2S2_9FUNG</name>
<dbReference type="AlphaFoldDB" id="A0A9W8H2S2"/>
<reference evidence="1" key="1">
    <citation type="submission" date="2022-07" db="EMBL/GenBank/DDBJ databases">
        <title>Phylogenomic reconstructions and comparative analyses of Kickxellomycotina fungi.</title>
        <authorList>
            <person name="Reynolds N.K."/>
            <person name="Stajich J.E."/>
            <person name="Barry K."/>
            <person name="Grigoriev I.V."/>
            <person name="Crous P."/>
            <person name="Smith M.E."/>
        </authorList>
    </citation>
    <scope>NUCLEOTIDE SEQUENCE</scope>
    <source>
        <strain evidence="1">BCRC 34297</strain>
    </source>
</reference>
<evidence type="ECO:0008006" key="3">
    <source>
        <dbReference type="Google" id="ProtNLM"/>
    </source>
</evidence>
<accession>A0A9W8H2S2</accession>